<reference evidence="1 2" key="1">
    <citation type="journal article" date="2020" name="bioRxiv">
        <title>Sequence and annotation of 42 cannabis genomes reveals extensive copy number variation in cannabinoid synthesis and pathogen resistance genes.</title>
        <authorList>
            <person name="Mckernan K.J."/>
            <person name="Helbert Y."/>
            <person name="Kane L.T."/>
            <person name="Ebling H."/>
            <person name="Zhang L."/>
            <person name="Liu B."/>
            <person name="Eaton Z."/>
            <person name="Mclaughlin S."/>
            <person name="Kingan S."/>
            <person name="Baybayan P."/>
            <person name="Concepcion G."/>
            <person name="Jordan M."/>
            <person name="Riva A."/>
            <person name="Barbazuk W."/>
            <person name="Harkins T."/>
        </authorList>
    </citation>
    <scope>NUCLEOTIDE SEQUENCE [LARGE SCALE GENOMIC DNA]</scope>
    <source>
        <strain evidence="2">cv. Jamaican Lion 4</strain>
        <tissue evidence="1">Leaf</tissue>
    </source>
</reference>
<name>A0A7J6G212_CANSA</name>
<dbReference type="EMBL" id="JAATIP010000083">
    <property type="protein sequence ID" value="KAF4377006.1"/>
    <property type="molecule type" value="Genomic_DNA"/>
</dbReference>
<gene>
    <name evidence="1" type="ORF">F8388_022722</name>
</gene>
<protein>
    <submittedName>
        <fullName evidence="1">Uncharacterized protein</fullName>
    </submittedName>
</protein>
<evidence type="ECO:0000313" key="2">
    <source>
        <dbReference type="Proteomes" id="UP000525078"/>
    </source>
</evidence>
<organism evidence="1 2">
    <name type="scientific">Cannabis sativa</name>
    <name type="common">Hemp</name>
    <name type="synonym">Marijuana</name>
    <dbReference type="NCBI Taxonomy" id="3483"/>
    <lineage>
        <taxon>Eukaryota</taxon>
        <taxon>Viridiplantae</taxon>
        <taxon>Streptophyta</taxon>
        <taxon>Embryophyta</taxon>
        <taxon>Tracheophyta</taxon>
        <taxon>Spermatophyta</taxon>
        <taxon>Magnoliopsida</taxon>
        <taxon>eudicotyledons</taxon>
        <taxon>Gunneridae</taxon>
        <taxon>Pentapetalae</taxon>
        <taxon>rosids</taxon>
        <taxon>fabids</taxon>
        <taxon>Rosales</taxon>
        <taxon>Cannabaceae</taxon>
        <taxon>Cannabis</taxon>
    </lineage>
</organism>
<sequence length="69" mass="7882">MDHSFPELGLGSRKIVWNDWIETAAFLEGRQMEHQCWSGGAVGKVVGERYSSGHNMDSIWWKDERDSGI</sequence>
<comment type="caution">
    <text evidence="1">The sequence shown here is derived from an EMBL/GenBank/DDBJ whole genome shotgun (WGS) entry which is preliminary data.</text>
</comment>
<dbReference type="Proteomes" id="UP000525078">
    <property type="component" value="Unassembled WGS sequence"/>
</dbReference>
<accession>A0A7J6G212</accession>
<evidence type="ECO:0000313" key="1">
    <source>
        <dbReference type="EMBL" id="KAF4377006.1"/>
    </source>
</evidence>
<proteinExistence type="predicted"/>
<dbReference type="AlphaFoldDB" id="A0A7J6G212"/>